<protein>
    <submittedName>
        <fullName evidence="1">Uncharacterized protein</fullName>
    </submittedName>
</protein>
<dbReference type="EMBL" id="CP029550">
    <property type="protein sequence ID" value="AWN41830.1"/>
    <property type="molecule type" value="Genomic_DNA"/>
</dbReference>
<organism evidence="1 2">
    <name type="scientific">Methylobacterium durans</name>
    <dbReference type="NCBI Taxonomy" id="2202825"/>
    <lineage>
        <taxon>Bacteria</taxon>
        <taxon>Pseudomonadati</taxon>
        <taxon>Pseudomonadota</taxon>
        <taxon>Alphaproteobacteria</taxon>
        <taxon>Hyphomicrobiales</taxon>
        <taxon>Methylobacteriaceae</taxon>
        <taxon>Methylobacterium</taxon>
    </lineage>
</organism>
<dbReference type="AlphaFoldDB" id="A0A2U8W8Q9"/>
<gene>
    <name evidence="1" type="ORF">DK389_16635</name>
</gene>
<accession>A0A2U8W8Q9</accession>
<dbReference type="KEGG" id="mets:DK389_16635"/>
<sequence>MRVPAAILFLCLLAACDSPSLKVTQLQYGTSNTLATTGNLRLVSERPRPGPDGLVRPIVCTEPSPDYAVEFGRNANANASVTIAEKGSGSIAGGFAQTEKVTTLEGRTAGVLALRDGLYAACQAYSNGVIGHDAYAMILSQYGTLLVALVSKPDGAIGPGADKRAALAAMLVTCISKYDETRLPAARNPILDDRFCRRVLNQGLSFALTRS</sequence>
<reference evidence="2" key="1">
    <citation type="submission" date="2018-05" db="EMBL/GenBank/DDBJ databases">
        <title>Complete Genome Sequence of Methylobacterium sp. 17SD2-17.</title>
        <authorList>
            <person name="Srinivasan S."/>
        </authorList>
    </citation>
    <scope>NUCLEOTIDE SEQUENCE [LARGE SCALE GENOMIC DNA]</scope>
    <source>
        <strain evidence="2">17SD2-17</strain>
    </source>
</reference>
<dbReference type="PROSITE" id="PS51257">
    <property type="entry name" value="PROKAR_LIPOPROTEIN"/>
    <property type="match status" value="1"/>
</dbReference>
<dbReference type="Proteomes" id="UP000245926">
    <property type="component" value="Chromosome"/>
</dbReference>
<evidence type="ECO:0000313" key="2">
    <source>
        <dbReference type="Proteomes" id="UP000245926"/>
    </source>
</evidence>
<evidence type="ECO:0000313" key="1">
    <source>
        <dbReference type="EMBL" id="AWN41830.1"/>
    </source>
</evidence>
<dbReference type="RefSeq" id="WP_109891210.1">
    <property type="nucleotide sequence ID" value="NZ_CP029550.1"/>
</dbReference>
<keyword evidence="2" id="KW-1185">Reference proteome</keyword>
<name>A0A2U8W8Q9_9HYPH</name>
<proteinExistence type="predicted"/>
<dbReference type="OrthoDB" id="7367020at2"/>